<sequence length="346" mass="37862">MKKFLLIWCLVCSVAAYAQENKKMYETSFPSKEVKELVVVNSSGNVSLKQTEEAFCRVVAAIVVEAKSEEKVQEALAMTRIDTAVTDGSRTFTTVLDKEMGLKKAFAGVKVQVDYQLAVPRGVRVRIVNSNGDVSVPAFAGRMDVDVNNGNITAGVLQDGECYIKQSGGDCNIERVNVLDGEFRNGNVLIGDGENIRLNLNACTGDIASAGKLNVRSSGGKMKIGDVERLIGSSSFTKYEVQDLADLLDMDMKMGEMNIRNIRPLFSEIRLKTSFTKVGLTFMDKASYALEIKHNKSLKMDLPEGLELEYAPTSERNVRIGKAQVGDAAQAGKVQLEISNGNFYLQ</sequence>
<dbReference type="EMBL" id="DXFT01000048">
    <property type="protein sequence ID" value="HIX02959.1"/>
    <property type="molecule type" value="Genomic_DNA"/>
</dbReference>
<comment type="caution">
    <text evidence="2">The sequence shown here is derived from an EMBL/GenBank/DDBJ whole genome shotgun (WGS) entry which is preliminary data.</text>
</comment>
<evidence type="ECO:0000313" key="2">
    <source>
        <dbReference type="EMBL" id="HIX02959.1"/>
    </source>
</evidence>
<keyword evidence="1" id="KW-0732">Signal</keyword>
<evidence type="ECO:0000256" key="1">
    <source>
        <dbReference type="SAM" id="SignalP"/>
    </source>
</evidence>
<name>A0A9D1UYZ2_9BACT</name>
<proteinExistence type="predicted"/>
<dbReference type="AlphaFoldDB" id="A0A9D1UYZ2"/>
<feature type="chain" id="PRO_5038492514" description="Adhesin domain-containing protein" evidence="1">
    <location>
        <begin position="19"/>
        <end position="346"/>
    </location>
</feature>
<protein>
    <recommendedName>
        <fullName evidence="4">Adhesin domain-containing protein</fullName>
    </recommendedName>
</protein>
<reference evidence="2" key="1">
    <citation type="journal article" date="2021" name="PeerJ">
        <title>Extensive microbial diversity within the chicken gut microbiome revealed by metagenomics and culture.</title>
        <authorList>
            <person name="Gilroy R."/>
            <person name="Ravi A."/>
            <person name="Getino M."/>
            <person name="Pursley I."/>
            <person name="Horton D.L."/>
            <person name="Alikhan N.F."/>
            <person name="Baker D."/>
            <person name="Gharbi K."/>
            <person name="Hall N."/>
            <person name="Watson M."/>
            <person name="Adriaenssens E.M."/>
            <person name="Foster-Nyarko E."/>
            <person name="Jarju S."/>
            <person name="Secka A."/>
            <person name="Antonio M."/>
            <person name="Oren A."/>
            <person name="Chaudhuri R.R."/>
            <person name="La Ragione R."/>
            <person name="Hildebrand F."/>
            <person name="Pallen M.J."/>
        </authorList>
    </citation>
    <scope>NUCLEOTIDE SEQUENCE</scope>
    <source>
        <strain evidence="2">23274</strain>
    </source>
</reference>
<feature type="signal peptide" evidence="1">
    <location>
        <begin position="1"/>
        <end position="18"/>
    </location>
</feature>
<dbReference type="Proteomes" id="UP000824202">
    <property type="component" value="Unassembled WGS sequence"/>
</dbReference>
<reference evidence="2" key="2">
    <citation type="submission" date="2021-04" db="EMBL/GenBank/DDBJ databases">
        <authorList>
            <person name="Gilroy R."/>
        </authorList>
    </citation>
    <scope>NUCLEOTIDE SEQUENCE</scope>
    <source>
        <strain evidence="2">23274</strain>
    </source>
</reference>
<organism evidence="2 3">
    <name type="scientific">Candidatus Odoribacter faecigallinarum</name>
    <dbReference type="NCBI Taxonomy" id="2838706"/>
    <lineage>
        <taxon>Bacteria</taxon>
        <taxon>Pseudomonadati</taxon>
        <taxon>Bacteroidota</taxon>
        <taxon>Bacteroidia</taxon>
        <taxon>Bacteroidales</taxon>
        <taxon>Odoribacteraceae</taxon>
        <taxon>Odoribacter</taxon>
    </lineage>
</organism>
<gene>
    <name evidence="2" type="ORF">H9863_02430</name>
</gene>
<evidence type="ECO:0000313" key="3">
    <source>
        <dbReference type="Proteomes" id="UP000824202"/>
    </source>
</evidence>
<evidence type="ECO:0008006" key="4">
    <source>
        <dbReference type="Google" id="ProtNLM"/>
    </source>
</evidence>
<accession>A0A9D1UYZ2</accession>